<protein>
    <submittedName>
        <fullName evidence="2">SNF7 family protein</fullName>
    </submittedName>
</protein>
<dbReference type="EMBL" id="LRBS01000117">
    <property type="protein sequence ID" value="OII72311.1"/>
    <property type="molecule type" value="Genomic_DNA"/>
</dbReference>
<evidence type="ECO:0000313" key="2">
    <source>
        <dbReference type="EMBL" id="OII72311.1"/>
    </source>
</evidence>
<gene>
    <name evidence="2" type="ORF">cand_012610</name>
</gene>
<keyword evidence="3" id="KW-1185">Reference proteome</keyword>
<dbReference type="AlphaFoldDB" id="A0A1J4ME94"/>
<dbReference type="GeneID" id="92365446"/>
<accession>A0A1J4ME94</accession>
<dbReference type="RefSeq" id="XP_067066906.1">
    <property type="nucleotide sequence ID" value="XM_067211498.1"/>
</dbReference>
<dbReference type="PANTHER" id="PTHR10476">
    <property type="entry name" value="CHARGED MULTIVESICULAR BODY PROTEIN"/>
    <property type="match status" value="1"/>
</dbReference>
<evidence type="ECO:0000313" key="3">
    <source>
        <dbReference type="Proteomes" id="UP000186804"/>
    </source>
</evidence>
<dbReference type="VEuPathDB" id="CryptoDB:cand_012610"/>
<organism evidence="2 3">
    <name type="scientific">Cryptosporidium andersoni</name>
    <dbReference type="NCBI Taxonomy" id="117008"/>
    <lineage>
        <taxon>Eukaryota</taxon>
        <taxon>Sar</taxon>
        <taxon>Alveolata</taxon>
        <taxon>Apicomplexa</taxon>
        <taxon>Conoidasida</taxon>
        <taxon>Coccidia</taxon>
        <taxon>Eucoccidiorida</taxon>
        <taxon>Eimeriorina</taxon>
        <taxon>Cryptosporidiidae</taxon>
        <taxon>Cryptosporidium</taxon>
    </lineage>
</organism>
<keyword evidence="1" id="KW-0175">Coiled coil</keyword>
<dbReference type="Pfam" id="PF03357">
    <property type="entry name" value="Snf7"/>
    <property type="match status" value="1"/>
</dbReference>
<dbReference type="InterPro" id="IPR005024">
    <property type="entry name" value="Snf7_fam"/>
</dbReference>
<name>A0A1J4ME94_9CRYT</name>
<dbReference type="GO" id="GO:0007034">
    <property type="term" value="P:vacuolar transport"/>
    <property type="evidence" value="ECO:0007669"/>
    <property type="project" value="InterPro"/>
</dbReference>
<dbReference type="Proteomes" id="UP000186804">
    <property type="component" value="Unassembled WGS sequence"/>
</dbReference>
<dbReference type="Gene3D" id="6.10.140.1230">
    <property type="match status" value="1"/>
</dbReference>
<proteinExistence type="predicted"/>
<evidence type="ECO:0000256" key="1">
    <source>
        <dbReference type="SAM" id="Coils"/>
    </source>
</evidence>
<sequence length="220" mass="25033">MGLWNSKTDVGEELSNNKRAITRAIRNIDREIQKLETEEKRLLKEAREALKKGHTGATKIFSRDVIRVRKQTNKLNLVRSQLMGIELRLVSAQSQLQINNALTNLSSVIGKVNESTDLQKIQQLLKNFARDSQNLDLKDNIINDSIDITIGESTMGDDEEVLINEVYNELLLNIDKEVGKPRKSFATIKTQGIEETRKNMDSISLEERLKQLGLSQQFNS</sequence>
<dbReference type="OrthoDB" id="2329734at2759"/>
<feature type="coiled-coil region" evidence="1">
    <location>
        <begin position="18"/>
        <end position="52"/>
    </location>
</feature>
<comment type="caution">
    <text evidence="2">The sequence shown here is derived from an EMBL/GenBank/DDBJ whole genome shotgun (WGS) entry which is preliminary data.</text>
</comment>
<reference evidence="2 3" key="1">
    <citation type="submission" date="2016-10" db="EMBL/GenBank/DDBJ databases">
        <title>Reductive evolution of mitochondrial metabolism and differential evolution of invasion-related proteins in Cryptosporidium.</title>
        <authorList>
            <person name="Liu S."/>
            <person name="Roellig D.M."/>
            <person name="Guo Y."/>
            <person name="Li N."/>
            <person name="Frace M.A."/>
            <person name="Tang K."/>
            <person name="Zhang L."/>
            <person name="Feng Y."/>
            <person name="Xiao L."/>
        </authorList>
    </citation>
    <scope>NUCLEOTIDE SEQUENCE [LARGE SCALE GENOMIC DNA]</scope>
    <source>
        <strain evidence="2">30847</strain>
    </source>
</reference>